<feature type="transmembrane region" description="Helical" evidence="1">
    <location>
        <begin position="139"/>
        <end position="162"/>
    </location>
</feature>
<dbReference type="RefSeq" id="WP_066643868.1">
    <property type="nucleotide sequence ID" value="NZ_CP060286.1"/>
</dbReference>
<feature type="transmembrane region" description="Helical" evidence="1">
    <location>
        <begin position="48"/>
        <end position="73"/>
    </location>
</feature>
<reference evidence="3 5" key="2">
    <citation type="submission" date="2020-08" db="EMBL/GenBank/DDBJ databases">
        <title>The isolate Caproiciproducens sp. 7D4C2 produces n-caproate at mildly acidic conditions from hexoses: genome and rBOX comparison with related strains and chain-elongating bacteria.</title>
        <authorList>
            <person name="Esquivel-Elizondo S."/>
            <person name="Bagci C."/>
            <person name="Temovska M."/>
            <person name="Jeon B.S."/>
            <person name="Bessarab I."/>
            <person name="Williams R.B.H."/>
            <person name="Huson D.H."/>
            <person name="Angenent L.T."/>
        </authorList>
    </citation>
    <scope>NUCLEOTIDE SEQUENCE [LARGE SCALE GENOMIC DNA]</scope>
    <source>
        <strain evidence="3 5">7D4C2</strain>
    </source>
</reference>
<feature type="transmembrane region" description="Helical" evidence="1">
    <location>
        <begin position="12"/>
        <end position="36"/>
    </location>
</feature>
<evidence type="ECO:0000313" key="2">
    <source>
        <dbReference type="EMBL" id="MVB11549.1"/>
    </source>
</evidence>
<evidence type="ECO:0000313" key="5">
    <source>
        <dbReference type="Proteomes" id="UP000515909"/>
    </source>
</evidence>
<dbReference type="Proteomes" id="UP000515909">
    <property type="component" value="Chromosome"/>
</dbReference>
<dbReference type="AlphaFoldDB" id="A0A6N8I0S2"/>
<dbReference type="Pfam" id="PF12730">
    <property type="entry name" value="ABC2_membrane_4"/>
    <property type="match status" value="1"/>
</dbReference>
<dbReference type="OrthoDB" id="1707305at2"/>
<sequence length="241" mass="27066">MLKQMRADLYKVFHRPFFYLLLAGMAVLAFFVNFSLSKVSSTNSVYDSWMIVLLYFLSWPVLLMPILIDLVSAEDYKEHTLKNTISYGMNRTKLYCSQIAVSTILGVLVGIVALGTYCGSSLIFLKIDPSFTTAFTADFFSRVGVSCIGYAAAIPIAAFFAMILQKNSLFVFAFYAVIFLPQLLLKLVHLSNLSKYLLMPQFSMLAAGTNRQMLDSSLVFIITAIFFIILGAVFFRKKDIC</sequence>
<keyword evidence="1" id="KW-0472">Membrane</keyword>
<organism evidence="2 4">
    <name type="scientific">Caproicibacter fermentans</name>
    <dbReference type="NCBI Taxonomy" id="2576756"/>
    <lineage>
        <taxon>Bacteria</taxon>
        <taxon>Bacillati</taxon>
        <taxon>Bacillota</taxon>
        <taxon>Clostridia</taxon>
        <taxon>Eubacteriales</taxon>
        <taxon>Acutalibacteraceae</taxon>
        <taxon>Caproicibacter</taxon>
    </lineage>
</organism>
<reference evidence="2 4" key="1">
    <citation type="submission" date="2019-09" db="EMBL/GenBank/DDBJ databases">
        <title>Genome sequence of Clostridium sp. EA1.</title>
        <authorList>
            <person name="Poehlein A."/>
            <person name="Bengelsdorf F.R."/>
            <person name="Daniel R."/>
        </authorList>
    </citation>
    <scope>NUCLEOTIDE SEQUENCE [LARGE SCALE GENOMIC DNA]</scope>
    <source>
        <strain evidence="2 4">EA1</strain>
    </source>
</reference>
<protein>
    <submittedName>
        <fullName evidence="3">ABC transporter permease</fullName>
    </submittedName>
</protein>
<dbReference type="Proteomes" id="UP000469440">
    <property type="component" value="Unassembled WGS sequence"/>
</dbReference>
<name>A0A6N8I0S2_9FIRM</name>
<gene>
    <name evidence="2" type="ORF">CAFE_22680</name>
    <name evidence="3" type="ORF">HCR03_01755</name>
</gene>
<keyword evidence="4" id="KW-1185">Reference proteome</keyword>
<dbReference type="EMBL" id="VWXL01000058">
    <property type="protein sequence ID" value="MVB11549.1"/>
    <property type="molecule type" value="Genomic_DNA"/>
</dbReference>
<keyword evidence="1" id="KW-0812">Transmembrane</keyword>
<feature type="transmembrane region" description="Helical" evidence="1">
    <location>
        <begin position="94"/>
        <end position="127"/>
    </location>
</feature>
<evidence type="ECO:0000313" key="3">
    <source>
        <dbReference type="EMBL" id="QNK41064.1"/>
    </source>
</evidence>
<feature type="transmembrane region" description="Helical" evidence="1">
    <location>
        <begin position="169"/>
        <end position="189"/>
    </location>
</feature>
<keyword evidence="1" id="KW-1133">Transmembrane helix</keyword>
<dbReference type="KEGG" id="cfem:HCR03_01755"/>
<evidence type="ECO:0000313" key="4">
    <source>
        <dbReference type="Proteomes" id="UP000469440"/>
    </source>
</evidence>
<dbReference type="EMBL" id="CP060286">
    <property type="protein sequence ID" value="QNK41064.1"/>
    <property type="molecule type" value="Genomic_DNA"/>
</dbReference>
<accession>A0A6N8I0S2</accession>
<proteinExistence type="predicted"/>
<accession>A0A7G8TBS3</accession>
<feature type="transmembrane region" description="Helical" evidence="1">
    <location>
        <begin position="217"/>
        <end position="235"/>
    </location>
</feature>
<evidence type="ECO:0000256" key="1">
    <source>
        <dbReference type="SAM" id="Phobius"/>
    </source>
</evidence>